<gene>
    <name evidence="10" type="ORF">LPB072_08170</name>
    <name evidence="11" type="ORF">LPB72_17665</name>
</gene>
<evidence type="ECO:0000256" key="1">
    <source>
        <dbReference type="ARBA" id="ARBA00004429"/>
    </source>
</evidence>
<dbReference type="AlphaFoldDB" id="A0A162VTA0"/>
<feature type="transmembrane region" description="Helical" evidence="8">
    <location>
        <begin position="7"/>
        <end position="26"/>
    </location>
</feature>
<keyword evidence="12" id="KW-1185">Reference proteome</keyword>
<dbReference type="EMBL" id="LVWD01000034">
    <property type="protein sequence ID" value="OAD40276.1"/>
    <property type="molecule type" value="Genomic_DNA"/>
</dbReference>
<keyword evidence="4" id="KW-0997">Cell inner membrane</keyword>
<dbReference type="PANTHER" id="PTHR23522">
    <property type="entry name" value="BLL5896 PROTEIN"/>
    <property type="match status" value="1"/>
</dbReference>
<evidence type="ECO:0000313" key="10">
    <source>
        <dbReference type="EMBL" id="AOW15488.1"/>
    </source>
</evidence>
<sequence length="404" mass="44287">MQTPDRRAPLLQFAGLSAGYFAHIGFFNPYLPLWLQELGFSLIAISLLSSVQSATRLFAPYAWGILSDRTGECVKLLRYGATAALVLSVALWFPLGGVGMFTVLLLMFAHTSAMMPMIEGALANLVSQGGAFDAGRYGRVRLCGSLGFLMAVMGAGWWFQRFGMSHFPAWVGATLVAVVFSAWLLPDQKDPDHSVKTHPDIWPVLRQPVVRWFFSAVFFHVLSHIFVFIFFSLYLDSLGYEKSVIGLLWAVSVLIEIGCFFTQGRWLSKLPLTAWLVLASALMVVRMGLTAGLPLVWPLLLLAQAMHAITFSTHHTVCIAMLSQHFPGRLRGRGQALYTVVGYGLPGVIGGLGGGVLSSNFGLGSVFWLSAVVAMVALGCTCRLRRLQRHPRNRQSRHDQPVGG</sequence>
<dbReference type="GO" id="GO:0005886">
    <property type="term" value="C:plasma membrane"/>
    <property type="evidence" value="ECO:0007669"/>
    <property type="project" value="UniProtKB-SubCell"/>
</dbReference>
<dbReference type="EMBL" id="CP017476">
    <property type="protein sequence ID" value="AOW15488.1"/>
    <property type="molecule type" value="Genomic_DNA"/>
</dbReference>
<keyword evidence="6 8" id="KW-1133">Transmembrane helix</keyword>
<dbReference type="InterPro" id="IPR026032">
    <property type="entry name" value="HcaT-like"/>
</dbReference>
<evidence type="ECO:0000313" key="13">
    <source>
        <dbReference type="Proteomes" id="UP000185680"/>
    </source>
</evidence>
<evidence type="ECO:0000256" key="5">
    <source>
        <dbReference type="ARBA" id="ARBA00022692"/>
    </source>
</evidence>
<keyword evidence="2" id="KW-0813">Transport</keyword>
<dbReference type="PANTHER" id="PTHR23522:SF10">
    <property type="entry name" value="3-PHENYLPROPIONIC ACID TRANSPORTER-RELATED"/>
    <property type="match status" value="1"/>
</dbReference>
<evidence type="ECO:0000313" key="11">
    <source>
        <dbReference type="EMBL" id="OAD40276.1"/>
    </source>
</evidence>
<organism evidence="10 13">
    <name type="scientific">Hydrogenophaga crassostreae</name>
    <dbReference type="NCBI Taxonomy" id="1763535"/>
    <lineage>
        <taxon>Bacteria</taxon>
        <taxon>Pseudomonadati</taxon>
        <taxon>Pseudomonadota</taxon>
        <taxon>Betaproteobacteria</taxon>
        <taxon>Burkholderiales</taxon>
        <taxon>Comamonadaceae</taxon>
        <taxon>Hydrogenophaga</taxon>
    </lineage>
</organism>
<evidence type="ECO:0000256" key="8">
    <source>
        <dbReference type="SAM" id="Phobius"/>
    </source>
</evidence>
<evidence type="ECO:0000256" key="3">
    <source>
        <dbReference type="ARBA" id="ARBA00022475"/>
    </source>
</evidence>
<feature type="domain" description="Major facilitator superfamily associated" evidence="9">
    <location>
        <begin position="20"/>
        <end position="367"/>
    </location>
</feature>
<dbReference type="InterPro" id="IPR024989">
    <property type="entry name" value="MFS_assoc_dom"/>
</dbReference>
<comment type="subcellular location">
    <subcellularLocation>
        <location evidence="1">Cell inner membrane</location>
        <topology evidence="1">Multi-pass membrane protein</topology>
    </subcellularLocation>
</comment>
<dbReference type="SUPFAM" id="SSF103473">
    <property type="entry name" value="MFS general substrate transporter"/>
    <property type="match status" value="1"/>
</dbReference>
<dbReference type="PIRSF" id="PIRSF004925">
    <property type="entry name" value="HcaT"/>
    <property type="match status" value="1"/>
</dbReference>
<evidence type="ECO:0000256" key="6">
    <source>
        <dbReference type="ARBA" id="ARBA00022989"/>
    </source>
</evidence>
<evidence type="ECO:0000256" key="7">
    <source>
        <dbReference type="ARBA" id="ARBA00023136"/>
    </source>
</evidence>
<feature type="transmembrane region" description="Helical" evidence="8">
    <location>
        <begin position="212"/>
        <end position="231"/>
    </location>
</feature>
<dbReference type="Pfam" id="PF12832">
    <property type="entry name" value="MFS_1_like"/>
    <property type="match status" value="1"/>
</dbReference>
<evidence type="ECO:0000259" key="9">
    <source>
        <dbReference type="Pfam" id="PF12832"/>
    </source>
</evidence>
<dbReference type="STRING" id="1763535.LPB072_08170"/>
<dbReference type="GO" id="GO:0030395">
    <property type="term" value="F:lactose binding"/>
    <property type="evidence" value="ECO:0007669"/>
    <property type="project" value="TreeGrafter"/>
</dbReference>
<accession>A0A162VTA0</accession>
<feature type="transmembrane region" description="Helical" evidence="8">
    <location>
        <begin position="363"/>
        <end position="384"/>
    </location>
</feature>
<evidence type="ECO:0000256" key="4">
    <source>
        <dbReference type="ARBA" id="ARBA00022519"/>
    </source>
</evidence>
<dbReference type="NCBIfam" id="NF037955">
    <property type="entry name" value="mfs"/>
    <property type="match status" value="1"/>
</dbReference>
<keyword evidence="5 8" id="KW-0812">Transmembrane</keyword>
<feature type="transmembrane region" description="Helical" evidence="8">
    <location>
        <begin position="335"/>
        <end position="357"/>
    </location>
</feature>
<dbReference type="Proteomes" id="UP000185657">
    <property type="component" value="Unassembled WGS sequence"/>
</dbReference>
<dbReference type="Proteomes" id="UP000185680">
    <property type="component" value="Chromosome"/>
</dbReference>
<proteinExistence type="predicted"/>
<reference evidence="11 12" key="1">
    <citation type="submission" date="2016-02" db="EMBL/GenBank/DDBJ databases">
        <title>Draft genome sequence of Hydrogenophaga sp. LPB0072.</title>
        <authorList>
            <person name="Shin S.-K."/>
            <person name="Yi H."/>
        </authorList>
    </citation>
    <scope>NUCLEOTIDE SEQUENCE [LARGE SCALE GENOMIC DNA]</scope>
    <source>
        <strain evidence="11 12">LPB0072</strain>
    </source>
</reference>
<evidence type="ECO:0000313" key="12">
    <source>
        <dbReference type="Proteomes" id="UP000185657"/>
    </source>
</evidence>
<dbReference type="InterPro" id="IPR036259">
    <property type="entry name" value="MFS_trans_sf"/>
</dbReference>
<feature type="transmembrane region" description="Helical" evidence="8">
    <location>
        <begin position="274"/>
        <end position="293"/>
    </location>
</feature>
<feature type="transmembrane region" description="Helical" evidence="8">
    <location>
        <begin position="165"/>
        <end position="185"/>
    </location>
</feature>
<evidence type="ECO:0000256" key="2">
    <source>
        <dbReference type="ARBA" id="ARBA00022448"/>
    </source>
</evidence>
<reference evidence="10 13" key="2">
    <citation type="submission" date="2016-10" db="EMBL/GenBank/DDBJ databases">
        <title>Hydorgenophaga sp. LPB0072 isolated from gastropod.</title>
        <authorList>
            <person name="Kim E."/>
            <person name="Yi H."/>
        </authorList>
    </citation>
    <scope>NUCLEOTIDE SEQUENCE [LARGE SCALE GENOMIC DNA]</scope>
    <source>
        <strain evidence="10 13">LPB0072</strain>
    </source>
</reference>
<feature type="transmembrane region" description="Helical" evidence="8">
    <location>
        <begin position="138"/>
        <end position="159"/>
    </location>
</feature>
<dbReference type="Gene3D" id="1.20.1250.20">
    <property type="entry name" value="MFS general substrate transporter like domains"/>
    <property type="match status" value="2"/>
</dbReference>
<dbReference type="GO" id="GO:0015528">
    <property type="term" value="F:lactose:proton symporter activity"/>
    <property type="evidence" value="ECO:0007669"/>
    <property type="project" value="TreeGrafter"/>
</dbReference>
<protein>
    <submittedName>
        <fullName evidence="10">MFS transporter</fullName>
    </submittedName>
</protein>
<feature type="transmembrane region" description="Helical" evidence="8">
    <location>
        <begin position="299"/>
        <end position="323"/>
    </location>
</feature>
<keyword evidence="3" id="KW-1003">Cell membrane</keyword>
<feature type="transmembrane region" description="Helical" evidence="8">
    <location>
        <begin position="243"/>
        <end position="262"/>
    </location>
</feature>
<name>A0A162VTA0_9BURK</name>
<dbReference type="KEGG" id="hyl:LPB072_08170"/>
<keyword evidence="7 8" id="KW-0472">Membrane</keyword>